<proteinExistence type="predicted"/>
<dbReference type="EMBL" id="FMZA01000004">
    <property type="protein sequence ID" value="SDC19404.1"/>
    <property type="molecule type" value="Genomic_DNA"/>
</dbReference>
<evidence type="ECO:0000313" key="1">
    <source>
        <dbReference type="EMBL" id="SDC19404.1"/>
    </source>
</evidence>
<organism evidence="1 2">
    <name type="scientific">Melghirimyces thermohalophilus</name>
    <dbReference type="NCBI Taxonomy" id="1236220"/>
    <lineage>
        <taxon>Bacteria</taxon>
        <taxon>Bacillati</taxon>
        <taxon>Bacillota</taxon>
        <taxon>Bacilli</taxon>
        <taxon>Bacillales</taxon>
        <taxon>Thermoactinomycetaceae</taxon>
        <taxon>Melghirimyces</taxon>
    </lineage>
</organism>
<dbReference type="AlphaFoldDB" id="A0A1G6JL12"/>
<evidence type="ECO:0000313" key="2">
    <source>
        <dbReference type="Proteomes" id="UP000199387"/>
    </source>
</evidence>
<dbReference type="STRING" id="1236220.SAMN04488112_10488"/>
<sequence length="89" mass="10203">MLSEGWGTCSTKHALLARLAAEQEQPVDLMVGIYRMNRANTPKLEPVLARYGYSFIPEAHCYVKQGDRRFGFTRYSDKTEDQDPFDSLL</sequence>
<reference evidence="1 2" key="1">
    <citation type="submission" date="2016-10" db="EMBL/GenBank/DDBJ databases">
        <authorList>
            <person name="de Groot N.N."/>
        </authorList>
    </citation>
    <scope>NUCLEOTIDE SEQUENCE [LARGE SCALE GENOMIC DNA]</scope>
    <source>
        <strain evidence="1 2">DSM 45514</strain>
    </source>
</reference>
<accession>A0A1G6JL12</accession>
<gene>
    <name evidence="1" type="ORF">SAMN04488112_10488</name>
</gene>
<name>A0A1G6JL12_9BACL</name>
<protein>
    <submittedName>
        <fullName evidence="1">Uncharacterized protein</fullName>
    </submittedName>
</protein>
<dbReference type="Proteomes" id="UP000199387">
    <property type="component" value="Unassembled WGS sequence"/>
</dbReference>
<keyword evidence="2" id="KW-1185">Reference proteome</keyword>